<dbReference type="GO" id="GO:0008233">
    <property type="term" value="F:peptidase activity"/>
    <property type="evidence" value="ECO:0007669"/>
    <property type="project" value="InterPro"/>
</dbReference>
<feature type="chain" id="PRO_5020390504" evidence="5">
    <location>
        <begin position="23"/>
        <end position="316"/>
    </location>
</feature>
<sequence>MIALARRLGVLWMLVLAASVSAEMPLQSGFVQVPGGPVWYEIAGDGLGVPLLTLHGGPGGTSCGSQLLYPLSGERPIIRYDQLGSGRSGRPSDTSLWQRDRFVEALHTLRRELGLERLHLHGHSWGGALAAYYVLQKGPEGIVSLTLSSPLISTPLWIRDADALRATLPQDVQDTLDRHEAEGSTDHEDYVAATEAFYSRFVSRGDPVEETRCEDAPRNPLIYRQMWGPTEFHATGSLQDFDVTPRLGEIDVPTLFITGEHDEARPETIRGFARAVPGSQVEVLPGVGHASLSRAPQRYRDLLGKFLRESEARSAE</sequence>
<evidence type="ECO:0000256" key="5">
    <source>
        <dbReference type="SAM" id="SignalP"/>
    </source>
</evidence>
<dbReference type="PIRSF" id="PIRSF005539">
    <property type="entry name" value="Pept_S33_TRI_F1"/>
    <property type="match status" value="1"/>
</dbReference>
<feature type="active site" description="Proton donor" evidence="4">
    <location>
        <position position="289"/>
    </location>
</feature>
<dbReference type="InterPro" id="IPR002410">
    <property type="entry name" value="Peptidase_S33"/>
</dbReference>
<dbReference type="PRINTS" id="PR00793">
    <property type="entry name" value="PROAMNOPTASE"/>
</dbReference>
<proteinExistence type="inferred from homology"/>
<reference evidence="7 8" key="1">
    <citation type="submission" date="2019-03" db="EMBL/GenBank/DDBJ databases">
        <title>Genomic Encyclopedia of Type Strains, Phase IV (KMG-IV): sequencing the most valuable type-strain genomes for metagenomic binning, comparative biology and taxonomic classification.</title>
        <authorList>
            <person name="Goeker M."/>
        </authorList>
    </citation>
    <scope>NUCLEOTIDE SEQUENCE [LARGE SCALE GENOMIC DNA]</scope>
    <source>
        <strain evidence="7 8">DSM 23344</strain>
    </source>
</reference>
<dbReference type="InterPro" id="IPR000073">
    <property type="entry name" value="AB_hydrolase_1"/>
</dbReference>
<dbReference type="Gene3D" id="3.40.50.1820">
    <property type="entry name" value="alpha/beta hydrolase"/>
    <property type="match status" value="1"/>
</dbReference>
<comment type="caution">
    <text evidence="7">The sequence shown here is derived from an EMBL/GenBank/DDBJ whole genome shotgun (WGS) entry which is preliminary data.</text>
</comment>
<dbReference type="GO" id="GO:0006508">
    <property type="term" value="P:proteolysis"/>
    <property type="evidence" value="ECO:0007669"/>
    <property type="project" value="InterPro"/>
</dbReference>
<evidence type="ECO:0000259" key="6">
    <source>
        <dbReference type="Pfam" id="PF00561"/>
    </source>
</evidence>
<dbReference type="PANTHER" id="PTHR43798">
    <property type="entry name" value="MONOACYLGLYCEROL LIPASE"/>
    <property type="match status" value="1"/>
</dbReference>
<dbReference type="InterPro" id="IPR005945">
    <property type="entry name" value="Pro_imino_pep"/>
</dbReference>
<dbReference type="Pfam" id="PF00561">
    <property type="entry name" value="Abhydrolase_1"/>
    <property type="match status" value="1"/>
</dbReference>
<evidence type="ECO:0000256" key="2">
    <source>
        <dbReference type="ARBA" id="ARBA00022801"/>
    </source>
</evidence>
<dbReference type="InterPro" id="IPR050266">
    <property type="entry name" value="AB_hydrolase_sf"/>
</dbReference>
<keyword evidence="5" id="KW-0732">Signal</keyword>
<gene>
    <name evidence="7" type="ORF">EV688_102163</name>
</gene>
<name>A0A4R2L1U0_9GAMM</name>
<keyword evidence="8" id="KW-1185">Reference proteome</keyword>
<feature type="active site" evidence="4">
    <location>
        <position position="262"/>
    </location>
</feature>
<feature type="domain" description="AB hydrolase-1" evidence="6">
    <location>
        <begin position="50"/>
        <end position="292"/>
    </location>
</feature>
<evidence type="ECO:0000256" key="4">
    <source>
        <dbReference type="PIRSR" id="PIRSR005539-1"/>
    </source>
</evidence>
<evidence type="ECO:0000313" key="7">
    <source>
        <dbReference type="EMBL" id="TCO77706.1"/>
    </source>
</evidence>
<dbReference type="Proteomes" id="UP000294980">
    <property type="component" value="Unassembled WGS sequence"/>
</dbReference>
<dbReference type="RefSeq" id="WP_131917537.1">
    <property type="nucleotide sequence ID" value="NZ_QQSW01000001.1"/>
</dbReference>
<feature type="active site" description="Nucleophile" evidence="4">
    <location>
        <position position="124"/>
    </location>
</feature>
<evidence type="ECO:0000313" key="8">
    <source>
        <dbReference type="Proteomes" id="UP000294980"/>
    </source>
</evidence>
<dbReference type="NCBIfam" id="TIGR01250">
    <property type="entry name" value="pro_imino_pep_2"/>
    <property type="match status" value="1"/>
</dbReference>
<dbReference type="GO" id="GO:0016020">
    <property type="term" value="C:membrane"/>
    <property type="evidence" value="ECO:0007669"/>
    <property type="project" value="TreeGrafter"/>
</dbReference>
<comment type="similarity">
    <text evidence="1">Belongs to the peptidase S33 family.</text>
</comment>
<dbReference type="SUPFAM" id="SSF53474">
    <property type="entry name" value="alpha/beta-Hydrolases"/>
    <property type="match status" value="1"/>
</dbReference>
<dbReference type="EMBL" id="SLWX01000002">
    <property type="protein sequence ID" value="TCO77706.1"/>
    <property type="molecule type" value="Genomic_DNA"/>
</dbReference>
<feature type="signal peptide" evidence="5">
    <location>
        <begin position="1"/>
        <end position="22"/>
    </location>
</feature>
<protein>
    <submittedName>
        <fullName evidence="7">Proline iminopeptidase</fullName>
    </submittedName>
</protein>
<dbReference type="InterPro" id="IPR029058">
    <property type="entry name" value="AB_hydrolase_fold"/>
</dbReference>
<accession>A0A4R2L1U0</accession>
<dbReference type="OrthoDB" id="9796770at2"/>
<organism evidence="7 8">
    <name type="scientific">Chromatocurvus halotolerans</name>
    <dbReference type="NCBI Taxonomy" id="1132028"/>
    <lineage>
        <taxon>Bacteria</taxon>
        <taxon>Pseudomonadati</taxon>
        <taxon>Pseudomonadota</taxon>
        <taxon>Gammaproteobacteria</taxon>
        <taxon>Cellvibrionales</taxon>
        <taxon>Halieaceae</taxon>
        <taxon>Chromatocurvus</taxon>
    </lineage>
</organism>
<dbReference type="PANTHER" id="PTHR43798:SF27">
    <property type="entry name" value="HYDROLASE ALPHA_BETA HYDROLASE FOLD FAMILY"/>
    <property type="match status" value="1"/>
</dbReference>
<keyword evidence="2 3" id="KW-0378">Hydrolase</keyword>
<evidence type="ECO:0000256" key="1">
    <source>
        <dbReference type="ARBA" id="ARBA00010088"/>
    </source>
</evidence>
<evidence type="ECO:0000256" key="3">
    <source>
        <dbReference type="PIRNR" id="PIRNR005539"/>
    </source>
</evidence>
<dbReference type="AlphaFoldDB" id="A0A4R2L1U0"/>